<evidence type="ECO:0000259" key="5">
    <source>
        <dbReference type="PROSITE" id="PS50011"/>
    </source>
</evidence>
<evidence type="ECO:0000256" key="2">
    <source>
        <dbReference type="ARBA" id="ARBA00022840"/>
    </source>
</evidence>
<dbReference type="GO" id="GO:0005524">
    <property type="term" value="F:ATP binding"/>
    <property type="evidence" value="ECO:0007669"/>
    <property type="project" value="UniProtKB-UniRule"/>
</dbReference>
<dbReference type="VEuPathDB" id="FungiDB:RhiirFUN_017615"/>
<dbReference type="Pfam" id="PF08238">
    <property type="entry name" value="Sel1"/>
    <property type="match status" value="2"/>
</dbReference>
<accession>A0A2P4P360</accession>
<dbReference type="Pfam" id="PF07714">
    <property type="entry name" value="PK_Tyr_Ser-Thr"/>
    <property type="match status" value="1"/>
</dbReference>
<dbReference type="Proteomes" id="UP000018888">
    <property type="component" value="Unassembled WGS sequence"/>
</dbReference>
<dbReference type="PROSITE" id="PS00107">
    <property type="entry name" value="PROTEIN_KINASE_ATP"/>
    <property type="match status" value="1"/>
</dbReference>
<evidence type="ECO:0000313" key="6">
    <source>
        <dbReference type="EMBL" id="POG59814.1"/>
    </source>
</evidence>
<dbReference type="GO" id="GO:0004672">
    <property type="term" value="F:protein kinase activity"/>
    <property type="evidence" value="ECO:0007669"/>
    <property type="project" value="InterPro"/>
</dbReference>
<dbReference type="SUPFAM" id="SSF56112">
    <property type="entry name" value="Protein kinase-like (PK-like)"/>
    <property type="match status" value="1"/>
</dbReference>
<dbReference type="PANTHER" id="PTHR44329:SF298">
    <property type="entry name" value="MIXED LINEAGE KINASE DOMAIN-LIKE PROTEIN"/>
    <property type="match status" value="1"/>
</dbReference>
<gene>
    <name evidence="6" type="ORF">GLOIN_2v1719122</name>
</gene>
<keyword evidence="1 3" id="KW-0547">Nucleotide-binding</keyword>
<evidence type="ECO:0000256" key="1">
    <source>
        <dbReference type="ARBA" id="ARBA00022741"/>
    </source>
</evidence>
<dbReference type="InterPro" id="IPR017441">
    <property type="entry name" value="Protein_kinase_ATP_BS"/>
</dbReference>
<dbReference type="Gene3D" id="1.10.510.10">
    <property type="entry name" value="Transferase(Phosphotransferase) domain 1"/>
    <property type="match status" value="1"/>
</dbReference>
<dbReference type="GO" id="GO:0097527">
    <property type="term" value="P:necroptotic signaling pathway"/>
    <property type="evidence" value="ECO:0007669"/>
    <property type="project" value="TreeGrafter"/>
</dbReference>
<dbReference type="PROSITE" id="PS50011">
    <property type="entry name" value="PROTEIN_KINASE_DOM"/>
    <property type="match status" value="1"/>
</dbReference>
<dbReference type="SUPFAM" id="SSF81901">
    <property type="entry name" value="HCP-like"/>
    <property type="match status" value="1"/>
</dbReference>
<dbReference type="PRINTS" id="PR00109">
    <property type="entry name" value="TYRKINASE"/>
</dbReference>
<dbReference type="InterPro" id="IPR000719">
    <property type="entry name" value="Prot_kinase_dom"/>
</dbReference>
<dbReference type="InterPro" id="IPR006597">
    <property type="entry name" value="Sel1-like"/>
</dbReference>
<dbReference type="Gene3D" id="1.25.40.10">
    <property type="entry name" value="Tetratricopeptide repeat domain"/>
    <property type="match status" value="1"/>
</dbReference>
<keyword evidence="2 3" id="KW-0067">ATP-binding</keyword>
<name>A0A2P4P360_RHIID</name>
<reference evidence="6 7" key="1">
    <citation type="journal article" date="2013" name="Proc. Natl. Acad. Sci. U.S.A.">
        <title>Genome of an arbuscular mycorrhizal fungus provides insight into the oldest plant symbiosis.</title>
        <authorList>
            <person name="Tisserant E."/>
            <person name="Malbreil M."/>
            <person name="Kuo A."/>
            <person name="Kohler A."/>
            <person name="Symeonidi A."/>
            <person name="Balestrini R."/>
            <person name="Charron P."/>
            <person name="Duensing N."/>
            <person name="Frei Dit Frey N."/>
            <person name="Gianinazzi-Pearson V."/>
            <person name="Gilbert L.B."/>
            <person name="Handa Y."/>
            <person name="Herr J.R."/>
            <person name="Hijri M."/>
            <person name="Koul R."/>
            <person name="Kawaguchi M."/>
            <person name="Krajinski F."/>
            <person name="Lammers P.J."/>
            <person name="Masclaux F.G."/>
            <person name="Murat C."/>
            <person name="Morin E."/>
            <person name="Ndikumana S."/>
            <person name="Pagni M."/>
            <person name="Petitpierre D."/>
            <person name="Requena N."/>
            <person name="Rosikiewicz P."/>
            <person name="Riley R."/>
            <person name="Saito K."/>
            <person name="San Clemente H."/>
            <person name="Shapiro H."/>
            <person name="van Tuinen D."/>
            <person name="Becard G."/>
            <person name="Bonfante P."/>
            <person name="Paszkowski U."/>
            <person name="Shachar-Hill Y.Y."/>
            <person name="Tuskan G.A."/>
            <person name="Young P.W."/>
            <person name="Sanders I.R."/>
            <person name="Henrissat B."/>
            <person name="Rensing S.A."/>
            <person name="Grigoriev I.V."/>
            <person name="Corradi N."/>
            <person name="Roux C."/>
            <person name="Martin F."/>
        </authorList>
    </citation>
    <scope>NUCLEOTIDE SEQUENCE [LARGE SCALE GENOMIC DNA]</scope>
    <source>
        <strain evidence="6 7">DAOM 197198</strain>
    </source>
</reference>
<reference evidence="6 7" key="2">
    <citation type="journal article" date="2018" name="New Phytol.">
        <title>High intraspecific genome diversity in the model arbuscular mycorrhizal symbiont Rhizophagus irregularis.</title>
        <authorList>
            <person name="Chen E.C.H."/>
            <person name="Morin E."/>
            <person name="Beaudet D."/>
            <person name="Noel J."/>
            <person name="Yildirir G."/>
            <person name="Ndikumana S."/>
            <person name="Charron P."/>
            <person name="St-Onge C."/>
            <person name="Giorgi J."/>
            <person name="Kruger M."/>
            <person name="Marton T."/>
            <person name="Ropars J."/>
            <person name="Grigoriev I.V."/>
            <person name="Hainaut M."/>
            <person name="Henrissat B."/>
            <person name="Roux C."/>
            <person name="Martin F."/>
            <person name="Corradi N."/>
        </authorList>
    </citation>
    <scope>NUCLEOTIDE SEQUENCE [LARGE SCALE GENOMIC DNA]</scope>
    <source>
        <strain evidence="6 7">DAOM 197198</strain>
    </source>
</reference>
<dbReference type="InterPro" id="IPR011009">
    <property type="entry name" value="Kinase-like_dom_sf"/>
</dbReference>
<feature type="binding site" evidence="3">
    <location>
        <position position="55"/>
    </location>
    <ligand>
        <name>ATP</name>
        <dbReference type="ChEBI" id="CHEBI:30616"/>
    </ligand>
</feature>
<keyword evidence="7" id="KW-1185">Reference proteome</keyword>
<dbReference type="SMART" id="SM00671">
    <property type="entry name" value="SEL1"/>
    <property type="match status" value="2"/>
</dbReference>
<feature type="region of interest" description="Disordered" evidence="4">
    <location>
        <begin position="285"/>
        <end position="311"/>
    </location>
</feature>
<dbReference type="InterPro" id="IPR011990">
    <property type="entry name" value="TPR-like_helical_dom_sf"/>
</dbReference>
<evidence type="ECO:0000313" key="7">
    <source>
        <dbReference type="Proteomes" id="UP000018888"/>
    </source>
</evidence>
<feature type="compositionally biased region" description="Low complexity" evidence="4">
    <location>
        <begin position="287"/>
        <end position="311"/>
    </location>
</feature>
<dbReference type="AlphaFoldDB" id="A0A2P4P360"/>
<dbReference type="InterPro" id="IPR001245">
    <property type="entry name" value="Ser-Thr/Tyr_kinase_cat_dom"/>
</dbReference>
<dbReference type="InterPro" id="IPR051681">
    <property type="entry name" value="Ser/Thr_Kinases-Pseudokinases"/>
</dbReference>
<evidence type="ECO:0000256" key="3">
    <source>
        <dbReference type="PROSITE-ProRule" id="PRU10141"/>
    </source>
</evidence>
<protein>
    <submittedName>
        <fullName evidence="6">Kinase-like domain-containing protein</fullName>
    </submittedName>
</protein>
<dbReference type="EMBL" id="AUPC02000428">
    <property type="protein sequence ID" value="POG59814.1"/>
    <property type="molecule type" value="Genomic_DNA"/>
</dbReference>
<comment type="caution">
    <text evidence="6">The sequence shown here is derived from an EMBL/GenBank/DDBJ whole genome shotgun (WGS) entry which is preliminary data.</text>
</comment>
<evidence type="ECO:0000256" key="4">
    <source>
        <dbReference type="SAM" id="MobiDB-lite"/>
    </source>
</evidence>
<dbReference type="PANTHER" id="PTHR44329">
    <property type="entry name" value="SERINE/THREONINE-PROTEIN KINASE TNNI3K-RELATED"/>
    <property type="match status" value="1"/>
</dbReference>
<proteinExistence type="predicted"/>
<sequence>MSYNWNNWIEEAILNEHINCYEYKDFYNLEGIGTGGFGKVYRANWKNSHNIYALKSLKDSEAKKFVDELKIQRKVNVHDNIIRFYGITRVDQNYSSKIYMLVIEYADGGTLREYLRKNSGNLTWNDKFKMAYQLASAVSCLHNLGVIHRDLHSNNVLVHGNNVKLADFGLSKKTDESITSQRYGVIPYIDPKKIASDSYSRNEKSDIYSVGVLLWEISSGRPPFEGKSEYFLLTNIPKGLRETPIQDTPEEYEKIYTDCWEFEPDDRPTIYDVVDRLEAINSKATKSWNSSPSSRNNSSPSSRNYSSLSSRDNLSQSFKQKESKDIVDGIAALPSKIYDKRKKQKILDYLEDNHVTSKEILDWLENNQNYPNSLLVLGDFHYLGIATEVDKRMACEFYEKAGDGDDGLSVAQYNLGVIYETDKLDDTIAALYWYNKSAEQGNHEAWESFNRLRCSSGTKTVSPSSMQKYGSMGIFNR</sequence>
<feature type="domain" description="Protein kinase" evidence="5">
    <location>
        <begin position="26"/>
        <end position="280"/>
    </location>
</feature>
<organism evidence="6 7">
    <name type="scientific">Rhizophagus irregularis (strain DAOM 181602 / DAOM 197198 / MUCL 43194)</name>
    <name type="common">Arbuscular mycorrhizal fungus</name>
    <name type="synonym">Glomus intraradices</name>
    <dbReference type="NCBI Taxonomy" id="747089"/>
    <lineage>
        <taxon>Eukaryota</taxon>
        <taxon>Fungi</taxon>
        <taxon>Fungi incertae sedis</taxon>
        <taxon>Mucoromycota</taxon>
        <taxon>Glomeromycotina</taxon>
        <taxon>Glomeromycetes</taxon>
        <taxon>Glomerales</taxon>
        <taxon>Glomeraceae</taxon>
        <taxon>Rhizophagus</taxon>
    </lineage>
</organism>